<dbReference type="EMBL" id="JAYWIO010000006">
    <property type="protein sequence ID" value="KAK7256424.1"/>
    <property type="molecule type" value="Genomic_DNA"/>
</dbReference>
<comment type="caution">
    <text evidence="1">The sequence shown here is derived from an EMBL/GenBank/DDBJ whole genome shotgun (WGS) entry which is preliminary data.</text>
</comment>
<dbReference type="Proteomes" id="UP001372338">
    <property type="component" value="Unassembled WGS sequence"/>
</dbReference>
<organism evidence="1 2">
    <name type="scientific">Crotalaria pallida</name>
    <name type="common">Smooth rattlebox</name>
    <name type="synonym">Crotalaria striata</name>
    <dbReference type="NCBI Taxonomy" id="3830"/>
    <lineage>
        <taxon>Eukaryota</taxon>
        <taxon>Viridiplantae</taxon>
        <taxon>Streptophyta</taxon>
        <taxon>Embryophyta</taxon>
        <taxon>Tracheophyta</taxon>
        <taxon>Spermatophyta</taxon>
        <taxon>Magnoliopsida</taxon>
        <taxon>eudicotyledons</taxon>
        <taxon>Gunneridae</taxon>
        <taxon>Pentapetalae</taxon>
        <taxon>rosids</taxon>
        <taxon>fabids</taxon>
        <taxon>Fabales</taxon>
        <taxon>Fabaceae</taxon>
        <taxon>Papilionoideae</taxon>
        <taxon>50 kb inversion clade</taxon>
        <taxon>genistoids sensu lato</taxon>
        <taxon>core genistoids</taxon>
        <taxon>Crotalarieae</taxon>
        <taxon>Crotalaria</taxon>
    </lineage>
</organism>
<evidence type="ECO:0000313" key="2">
    <source>
        <dbReference type="Proteomes" id="UP001372338"/>
    </source>
</evidence>
<gene>
    <name evidence="1" type="ORF">RIF29_29870</name>
</gene>
<reference evidence="1 2" key="1">
    <citation type="submission" date="2024-01" db="EMBL/GenBank/DDBJ databases">
        <title>The genomes of 5 underutilized Papilionoideae crops provide insights into root nodulation and disease resistanc.</title>
        <authorList>
            <person name="Yuan L."/>
        </authorList>
    </citation>
    <scope>NUCLEOTIDE SEQUENCE [LARGE SCALE GENOMIC DNA]</scope>
    <source>
        <strain evidence="1">ZHUSHIDOU_FW_LH</strain>
        <tissue evidence="1">Leaf</tissue>
    </source>
</reference>
<keyword evidence="2" id="KW-1185">Reference proteome</keyword>
<accession>A0AAN9EFB2</accession>
<evidence type="ECO:0000313" key="1">
    <source>
        <dbReference type="EMBL" id="KAK7256424.1"/>
    </source>
</evidence>
<name>A0AAN9EFB2_CROPI</name>
<proteinExistence type="predicted"/>
<dbReference type="AlphaFoldDB" id="A0AAN9EFB2"/>
<sequence length="158" mass="18163">MLGTGFRLKVGFGEVSFFFDDWLDSELLCNKVPWVAIQDTVLRVKYVWSQEAWLFNTVYTILPPDVQNEITGSEVMVNEGIPDCYSWKGMIDGVYSVKAGYYWLLDSQASVASHQSWSWVWKLKFLDTTAILPEVAYKDKSEEDSRCRERPSPVPGIF</sequence>
<protein>
    <submittedName>
        <fullName evidence="1">Uncharacterized protein</fullName>
    </submittedName>
</protein>